<proteinExistence type="predicted"/>
<evidence type="ECO:0000313" key="3">
    <source>
        <dbReference type="Proteomes" id="UP001431634"/>
    </source>
</evidence>
<dbReference type="SMART" id="SM00382">
    <property type="entry name" value="AAA"/>
    <property type="match status" value="1"/>
</dbReference>
<dbReference type="Gene3D" id="3.40.50.300">
    <property type="entry name" value="P-loop containing nucleotide triphosphate hydrolases"/>
    <property type="match status" value="1"/>
</dbReference>
<keyword evidence="3" id="KW-1185">Reference proteome</keyword>
<comment type="caution">
    <text evidence="2">The sequence shown here is derived from an EMBL/GenBank/DDBJ whole genome shotgun (WGS) entry which is preliminary data.</text>
</comment>
<dbReference type="Gene3D" id="1.10.8.60">
    <property type="match status" value="1"/>
</dbReference>
<dbReference type="EMBL" id="JASBAO010000001">
    <property type="protein sequence ID" value="MDI2090052.1"/>
    <property type="molecule type" value="Genomic_DNA"/>
</dbReference>
<dbReference type="PANTHER" id="PTHR30050">
    <property type="entry name" value="CHROMOSOMAL REPLICATION INITIATOR PROTEIN DNAA"/>
    <property type="match status" value="1"/>
</dbReference>
<evidence type="ECO:0000313" key="2">
    <source>
        <dbReference type="EMBL" id="MDI2090052.1"/>
    </source>
</evidence>
<feature type="domain" description="AAA+ ATPase" evidence="1">
    <location>
        <begin position="58"/>
        <end position="192"/>
    </location>
</feature>
<dbReference type="PANTHER" id="PTHR30050:SF5">
    <property type="entry name" value="DNAA REGULATORY INACTIVATOR HDA"/>
    <property type="match status" value="1"/>
</dbReference>
<protein>
    <submittedName>
        <fullName evidence="2">DnaA/Hda family protein</fullName>
    </submittedName>
</protein>
<dbReference type="Proteomes" id="UP001431634">
    <property type="component" value="Unassembled WGS sequence"/>
</dbReference>
<dbReference type="RefSeq" id="WP_281447210.1">
    <property type="nucleotide sequence ID" value="NZ_JASBAO010000001.1"/>
</dbReference>
<name>A0ABT6PYX0_9PROT</name>
<evidence type="ECO:0000259" key="1">
    <source>
        <dbReference type="SMART" id="SM00382"/>
    </source>
</evidence>
<gene>
    <name evidence="2" type="ORF">QJV27_01430</name>
</gene>
<dbReference type="InterPro" id="IPR027417">
    <property type="entry name" value="P-loop_NTPase"/>
</dbReference>
<accession>A0ABT6PYX0</accession>
<dbReference type="InterPro" id="IPR003593">
    <property type="entry name" value="AAA+_ATPase"/>
</dbReference>
<organism evidence="2 3">
    <name type="scientific">Commensalibacter oyaizuii</name>
    <dbReference type="NCBI Taxonomy" id="3043873"/>
    <lineage>
        <taxon>Bacteria</taxon>
        <taxon>Pseudomonadati</taxon>
        <taxon>Pseudomonadota</taxon>
        <taxon>Alphaproteobacteria</taxon>
        <taxon>Acetobacterales</taxon>
        <taxon>Acetobacteraceae</taxon>
    </lineage>
</organism>
<dbReference type="SUPFAM" id="SSF52540">
    <property type="entry name" value="P-loop containing nucleoside triphosphate hydrolases"/>
    <property type="match status" value="1"/>
</dbReference>
<sequence>MYKKSQQLGFCSPPRQLALPFTYCPRFVCSEFISAPSNAAARAWLGINQNIRSVPDWPDKRLALWGDSGTGKTHLLQIWAQRESALFLPGSVFAKTHSVNWLEKLRENWVQALIIDDADMVENAQALLHILNLAKELSLPVVLSGQLPPARWGLDLPDLTSRLRAITAVQINPAEDELLRILLLRLLAERQLVVSSSMIDWLIIRLPRTAFSIREAVNRLDKAAMEEGGGITRGLAIRVLSDLLAFYVQQPSDKESDLFLFSNQ</sequence>
<reference evidence="2" key="1">
    <citation type="submission" date="2023-05" db="EMBL/GenBank/DDBJ databases">
        <title>Whole genome sequence of Commensalibacter sp.</title>
        <authorList>
            <person name="Charoenyingcharoen P."/>
            <person name="Yukphan P."/>
        </authorList>
    </citation>
    <scope>NUCLEOTIDE SEQUENCE</scope>
    <source>
        <strain evidence="2">TBRC 16381</strain>
    </source>
</reference>